<dbReference type="Pfam" id="PF07810">
    <property type="entry name" value="TMC"/>
    <property type="match status" value="1"/>
</dbReference>
<name>A0AAV8VLR6_9CUCU</name>
<evidence type="ECO:0000256" key="3">
    <source>
        <dbReference type="ARBA" id="ARBA00022692"/>
    </source>
</evidence>
<dbReference type="PANTHER" id="PTHR23302:SF43">
    <property type="entry name" value="TMC DOMAIN-CONTAINING PROTEIN"/>
    <property type="match status" value="1"/>
</dbReference>
<dbReference type="GO" id="GO:0008381">
    <property type="term" value="F:mechanosensitive monoatomic ion channel activity"/>
    <property type="evidence" value="ECO:0007669"/>
    <property type="project" value="TreeGrafter"/>
</dbReference>
<feature type="transmembrane region" description="Helical" evidence="6">
    <location>
        <begin position="234"/>
        <end position="255"/>
    </location>
</feature>
<keyword evidence="4 6" id="KW-1133">Transmembrane helix</keyword>
<keyword evidence="5 6" id="KW-0472">Membrane</keyword>
<feature type="domain" description="TMC" evidence="7">
    <location>
        <begin position="495"/>
        <end position="599"/>
    </location>
</feature>
<feature type="transmembrane region" description="Helical" evidence="6">
    <location>
        <begin position="601"/>
        <end position="623"/>
    </location>
</feature>
<evidence type="ECO:0000256" key="5">
    <source>
        <dbReference type="ARBA" id="ARBA00023136"/>
    </source>
</evidence>
<sequence>MDNKPVYYQRTPLWTVTFGADDLHRAPSTKGLRSAFVERNSVPIASGNDENLDDNCFENINVENEIYGNRVYSIHRNQLRSQRNDIDGAIEARVGGIKARAVRRNKQTGNMMESIENHAELIVAKMERDSELMEDSPTSEELRKETLRDMPQCLTLKRCVKEKLSKSVSQKSKRKPLGCWKMFKYRMSITKSKFKLSMKNLAYMLELWYGTMKRIEGNFGSGVASFFKFLRWMFILDAFIALVTFSFIVVPQIVFHSRNGTLFEGFQAMDILTGEGYLTNTFLYYGFYTNQSISYTPLVYSMPDAYFFTMICLYLFSFASLSISVAIDYRRSFIETEGGLQNIFANKVFCGWDYNIATESTARLKSRAIYNELKELLNEVMYESEKETFIVVFWTRTMQLMMHLMVSITLAASGYLMWFLMDKSAKENWSPIYTALVVNVIMAVMPIVFSFIINYEGYKKPKTKLMFTLVRTFILGFGIIGVLVSFWLKNPDADCWETSLGQEIYRLILFDFIFSVIVSPLLDLVSYCICSLFTDCNLHFDIARHTMQIIYNQTLFWVGLFFSPFLAVMVSIKLFLIWYVRKTLVLKLCSPPSRSWRAAQTTTWFLMISFLSLLLVMALLGYIITSTPTSTCGPFSNYEYIYEIVTLGLLQLRKGNQVWQILLFVTKPGFIALVLIALCARVYYMRAKAQAQRGIVAIYREMLKWESRDKEFLLDNISFLTRGQWQYKVQEGRELDPITSQQGVPRLRGVQGDFIRDPSRFSGASSSVELPLDSDIDMQHFSGHEKNT</sequence>
<feature type="transmembrane region" description="Helical" evidence="6">
    <location>
        <begin position="305"/>
        <end position="327"/>
    </location>
</feature>
<gene>
    <name evidence="8" type="ORF">NQ315_000357</name>
</gene>
<protein>
    <recommendedName>
        <fullName evidence="7">TMC domain-containing protein</fullName>
    </recommendedName>
</protein>
<dbReference type="AlphaFoldDB" id="A0AAV8VLR6"/>
<evidence type="ECO:0000313" key="8">
    <source>
        <dbReference type="EMBL" id="KAJ8915105.1"/>
    </source>
</evidence>
<feature type="transmembrane region" description="Helical" evidence="6">
    <location>
        <begin position="400"/>
        <end position="420"/>
    </location>
</feature>
<comment type="caution">
    <text evidence="8">The sequence shown here is derived from an EMBL/GenBank/DDBJ whole genome shotgun (WGS) entry which is preliminary data.</text>
</comment>
<keyword evidence="3 6" id="KW-0812">Transmembrane</keyword>
<evidence type="ECO:0000256" key="6">
    <source>
        <dbReference type="SAM" id="Phobius"/>
    </source>
</evidence>
<evidence type="ECO:0000256" key="2">
    <source>
        <dbReference type="ARBA" id="ARBA00006510"/>
    </source>
</evidence>
<dbReference type="PANTHER" id="PTHR23302">
    <property type="entry name" value="TRANSMEMBRANE CHANNEL-RELATED"/>
    <property type="match status" value="1"/>
</dbReference>
<comment type="subcellular location">
    <subcellularLocation>
        <location evidence="1">Membrane</location>
        <topology evidence="1">Multi-pass membrane protein</topology>
    </subcellularLocation>
</comment>
<proteinExistence type="inferred from homology"/>
<evidence type="ECO:0000256" key="4">
    <source>
        <dbReference type="ARBA" id="ARBA00022989"/>
    </source>
</evidence>
<dbReference type="InterPro" id="IPR012496">
    <property type="entry name" value="TMC_dom"/>
</dbReference>
<dbReference type="EMBL" id="JANEYG010000057">
    <property type="protein sequence ID" value="KAJ8915105.1"/>
    <property type="molecule type" value="Genomic_DNA"/>
</dbReference>
<evidence type="ECO:0000256" key="1">
    <source>
        <dbReference type="ARBA" id="ARBA00004141"/>
    </source>
</evidence>
<evidence type="ECO:0000313" key="9">
    <source>
        <dbReference type="Proteomes" id="UP001159042"/>
    </source>
</evidence>
<organism evidence="8 9">
    <name type="scientific">Exocentrus adspersus</name>
    <dbReference type="NCBI Taxonomy" id="1586481"/>
    <lineage>
        <taxon>Eukaryota</taxon>
        <taxon>Metazoa</taxon>
        <taxon>Ecdysozoa</taxon>
        <taxon>Arthropoda</taxon>
        <taxon>Hexapoda</taxon>
        <taxon>Insecta</taxon>
        <taxon>Pterygota</taxon>
        <taxon>Neoptera</taxon>
        <taxon>Endopterygota</taxon>
        <taxon>Coleoptera</taxon>
        <taxon>Polyphaga</taxon>
        <taxon>Cucujiformia</taxon>
        <taxon>Chrysomeloidea</taxon>
        <taxon>Cerambycidae</taxon>
        <taxon>Lamiinae</taxon>
        <taxon>Acanthocinini</taxon>
        <taxon>Exocentrus</taxon>
    </lineage>
</organism>
<dbReference type="Proteomes" id="UP001159042">
    <property type="component" value="Unassembled WGS sequence"/>
</dbReference>
<dbReference type="GO" id="GO:0005886">
    <property type="term" value="C:plasma membrane"/>
    <property type="evidence" value="ECO:0007669"/>
    <property type="project" value="InterPro"/>
</dbReference>
<feature type="transmembrane region" description="Helical" evidence="6">
    <location>
        <begin position="432"/>
        <end position="453"/>
    </location>
</feature>
<feature type="transmembrane region" description="Helical" evidence="6">
    <location>
        <begin position="658"/>
        <end position="684"/>
    </location>
</feature>
<keyword evidence="9" id="KW-1185">Reference proteome</keyword>
<dbReference type="InterPro" id="IPR038900">
    <property type="entry name" value="TMC"/>
</dbReference>
<accession>A0AAV8VLR6</accession>
<reference evidence="8 9" key="1">
    <citation type="journal article" date="2023" name="Insect Mol. Biol.">
        <title>Genome sequencing provides insights into the evolution of gene families encoding plant cell wall-degrading enzymes in longhorned beetles.</title>
        <authorList>
            <person name="Shin N.R."/>
            <person name="Okamura Y."/>
            <person name="Kirsch R."/>
            <person name="Pauchet Y."/>
        </authorList>
    </citation>
    <scope>NUCLEOTIDE SEQUENCE [LARGE SCALE GENOMIC DNA]</scope>
    <source>
        <strain evidence="8">EAD_L_NR</strain>
    </source>
</reference>
<evidence type="ECO:0000259" key="7">
    <source>
        <dbReference type="Pfam" id="PF07810"/>
    </source>
</evidence>
<feature type="transmembrane region" description="Helical" evidence="6">
    <location>
        <begin position="465"/>
        <end position="488"/>
    </location>
</feature>
<feature type="transmembrane region" description="Helical" evidence="6">
    <location>
        <begin position="555"/>
        <end position="581"/>
    </location>
</feature>
<comment type="similarity">
    <text evidence="2">Belongs to the TMC family.</text>
</comment>